<evidence type="ECO:0000256" key="2">
    <source>
        <dbReference type="ARBA" id="ARBA00009788"/>
    </source>
</evidence>
<dbReference type="GO" id="GO:0051123">
    <property type="term" value="P:RNA polymerase II preinitiation complex assembly"/>
    <property type="evidence" value="ECO:0007669"/>
    <property type="project" value="InterPro"/>
</dbReference>
<dbReference type="Gramene" id="CDF32884">
    <property type="protein sequence ID" value="CDF32884"/>
    <property type="gene ID" value="CHC_T00001677001"/>
</dbReference>
<feature type="compositionally biased region" description="Basic and acidic residues" evidence="6">
    <location>
        <begin position="40"/>
        <end position="83"/>
    </location>
</feature>
<reference evidence="9" key="1">
    <citation type="journal article" date="2013" name="Proc. Natl. Acad. Sci. U.S.A.">
        <title>Genome structure and metabolic features in the red seaweed Chondrus crispus shed light on evolution of the Archaeplastida.</title>
        <authorList>
            <person name="Collen J."/>
            <person name="Porcel B."/>
            <person name="Carre W."/>
            <person name="Ball S.G."/>
            <person name="Chaparro C."/>
            <person name="Tonon T."/>
            <person name="Barbeyron T."/>
            <person name="Michel G."/>
            <person name="Noel B."/>
            <person name="Valentin K."/>
            <person name="Elias M."/>
            <person name="Artiguenave F."/>
            <person name="Arun A."/>
            <person name="Aury J.M."/>
            <person name="Barbosa-Neto J.F."/>
            <person name="Bothwell J.H."/>
            <person name="Bouget F.Y."/>
            <person name="Brillet L."/>
            <person name="Cabello-Hurtado F."/>
            <person name="Capella-Gutierrez S."/>
            <person name="Charrier B."/>
            <person name="Cladiere L."/>
            <person name="Cock J.M."/>
            <person name="Coelho S.M."/>
            <person name="Colleoni C."/>
            <person name="Czjzek M."/>
            <person name="Da Silva C."/>
            <person name="Delage L."/>
            <person name="Denoeud F."/>
            <person name="Deschamps P."/>
            <person name="Dittami S.M."/>
            <person name="Gabaldon T."/>
            <person name="Gachon C.M."/>
            <person name="Groisillier A."/>
            <person name="Herve C."/>
            <person name="Jabbari K."/>
            <person name="Katinka M."/>
            <person name="Kloareg B."/>
            <person name="Kowalczyk N."/>
            <person name="Labadie K."/>
            <person name="Leblanc C."/>
            <person name="Lopez P.J."/>
            <person name="McLachlan D.H."/>
            <person name="Meslet-Cladiere L."/>
            <person name="Moustafa A."/>
            <person name="Nehr Z."/>
            <person name="Nyvall Collen P."/>
            <person name="Panaud O."/>
            <person name="Partensky F."/>
            <person name="Poulain J."/>
            <person name="Rensing S.A."/>
            <person name="Rousvoal S."/>
            <person name="Samson G."/>
            <person name="Symeonidi A."/>
            <person name="Weissenbach J."/>
            <person name="Zambounis A."/>
            <person name="Wincker P."/>
            <person name="Boyen C."/>
        </authorList>
    </citation>
    <scope>NUCLEOTIDE SEQUENCE [LARGE SCALE GENOMIC DNA]</scope>
    <source>
        <strain evidence="9">cv. Stackhouse</strain>
    </source>
</reference>
<dbReference type="AlphaFoldDB" id="R7Q4E5"/>
<evidence type="ECO:0000259" key="7">
    <source>
        <dbReference type="Pfam" id="PF04719"/>
    </source>
</evidence>
<dbReference type="InterPro" id="IPR006809">
    <property type="entry name" value="TAFII28_dom"/>
</dbReference>
<feature type="region of interest" description="Disordered" evidence="6">
    <location>
        <begin position="27"/>
        <end position="91"/>
    </location>
</feature>
<dbReference type="InterPro" id="IPR009072">
    <property type="entry name" value="Histone-fold"/>
</dbReference>
<evidence type="ECO:0000256" key="1">
    <source>
        <dbReference type="ARBA" id="ARBA00004123"/>
    </source>
</evidence>
<dbReference type="InterPro" id="IPR045127">
    <property type="entry name" value="TAF11-like"/>
</dbReference>
<dbReference type="PANTHER" id="PTHR13218">
    <property type="entry name" value="TRANSCRIPTION INITIATION FACTOR TFIID SUBUNIT 11-RELATED"/>
    <property type="match status" value="1"/>
</dbReference>
<dbReference type="GO" id="GO:0005669">
    <property type="term" value="C:transcription factor TFIID complex"/>
    <property type="evidence" value="ECO:0007669"/>
    <property type="project" value="InterPro"/>
</dbReference>
<dbReference type="OMA" id="DITEMFI"/>
<dbReference type="OrthoDB" id="28335at2759"/>
<dbReference type="KEGG" id="ccp:CHC_T00001677001"/>
<dbReference type="PANTHER" id="PTHR13218:SF8">
    <property type="entry name" value="TRANSCRIPTION INITIATION FACTOR TFIID SUBUNIT 11"/>
    <property type="match status" value="1"/>
</dbReference>
<dbReference type="CDD" id="cd08048">
    <property type="entry name" value="HFD_TAF11"/>
    <property type="match status" value="1"/>
</dbReference>
<sequence>MAVDTAIVAKVPAGEAKVNHISGELQVSGSKGVKDAVATGERKSEGGKESKAKSAGAAEEKKDSQTRGSTHAKDAKSEQKMEPGESGEEEAPLDLASFARYEHGEVAKLTAVQQRRYEQYRRSDLKNPKVKKVLVSYNPTLQKASDLYIIAVKGLAKLFVGDVVETALDVKNQMGDKGALQPKHLREAYRRLRRSGVVPSTNDRSASFS</sequence>
<protein>
    <recommendedName>
        <fullName evidence="7">TAFII28-like protein domain-containing protein</fullName>
    </recommendedName>
</protein>
<dbReference type="Proteomes" id="UP000012073">
    <property type="component" value="Unassembled WGS sequence"/>
</dbReference>
<dbReference type="RefSeq" id="XP_005712685.1">
    <property type="nucleotide sequence ID" value="XM_005712628.1"/>
</dbReference>
<keyword evidence="4" id="KW-0804">Transcription</keyword>
<dbReference type="SUPFAM" id="SSF47113">
    <property type="entry name" value="Histone-fold"/>
    <property type="match status" value="1"/>
</dbReference>
<dbReference type="STRING" id="2769.R7Q4E5"/>
<dbReference type="GeneID" id="17320398"/>
<comment type="similarity">
    <text evidence="2">Belongs to the TAF11 family.</text>
</comment>
<evidence type="ECO:0000313" key="9">
    <source>
        <dbReference type="Proteomes" id="UP000012073"/>
    </source>
</evidence>
<accession>R7Q4E5</accession>
<gene>
    <name evidence="8" type="ORF">CHC_T00001677001</name>
</gene>
<dbReference type="Pfam" id="PF04719">
    <property type="entry name" value="TAFII28"/>
    <property type="match status" value="1"/>
</dbReference>
<dbReference type="EMBL" id="HG001593">
    <property type="protein sequence ID" value="CDF32884.1"/>
    <property type="molecule type" value="Genomic_DNA"/>
</dbReference>
<evidence type="ECO:0000256" key="4">
    <source>
        <dbReference type="ARBA" id="ARBA00023163"/>
    </source>
</evidence>
<keyword evidence="9" id="KW-1185">Reference proteome</keyword>
<evidence type="ECO:0000256" key="6">
    <source>
        <dbReference type="SAM" id="MobiDB-lite"/>
    </source>
</evidence>
<evidence type="ECO:0000313" key="8">
    <source>
        <dbReference type="EMBL" id="CDF32884.1"/>
    </source>
</evidence>
<feature type="domain" description="TAFII28-like protein" evidence="7">
    <location>
        <begin position="106"/>
        <end position="191"/>
    </location>
</feature>
<organism evidence="8 9">
    <name type="scientific">Chondrus crispus</name>
    <name type="common">Carrageen Irish moss</name>
    <name type="synonym">Polymorpha crispa</name>
    <dbReference type="NCBI Taxonomy" id="2769"/>
    <lineage>
        <taxon>Eukaryota</taxon>
        <taxon>Rhodophyta</taxon>
        <taxon>Florideophyceae</taxon>
        <taxon>Rhodymeniophycidae</taxon>
        <taxon>Gigartinales</taxon>
        <taxon>Gigartinaceae</taxon>
        <taxon>Chondrus</taxon>
    </lineage>
</organism>
<evidence type="ECO:0000256" key="3">
    <source>
        <dbReference type="ARBA" id="ARBA00023015"/>
    </source>
</evidence>
<evidence type="ECO:0000256" key="5">
    <source>
        <dbReference type="ARBA" id="ARBA00023242"/>
    </source>
</evidence>
<dbReference type="GO" id="GO:0016251">
    <property type="term" value="F:RNA polymerase II general transcription initiation factor activity"/>
    <property type="evidence" value="ECO:0007669"/>
    <property type="project" value="TreeGrafter"/>
</dbReference>
<keyword evidence="5" id="KW-0539">Nucleus</keyword>
<dbReference type="Gene3D" id="1.10.20.10">
    <property type="entry name" value="Histone, subunit A"/>
    <property type="match status" value="1"/>
</dbReference>
<dbReference type="GO" id="GO:0046982">
    <property type="term" value="F:protein heterodimerization activity"/>
    <property type="evidence" value="ECO:0007669"/>
    <property type="project" value="InterPro"/>
</dbReference>
<comment type="subcellular location">
    <subcellularLocation>
        <location evidence="1">Nucleus</location>
    </subcellularLocation>
</comment>
<name>R7Q4E5_CHOCR</name>
<proteinExistence type="inferred from homology"/>
<keyword evidence="3" id="KW-0805">Transcription regulation</keyword>